<dbReference type="EMBL" id="QPKB01000002">
    <property type="protein sequence ID" value="RWR78148.1"/>
    <property type="molecule type" value="Genomic_DNA"/>
</dbReference>
<dbReference type="Proteomes" id="UP000283530">
    <property type="component" value="Unassembled WGS sequence"/>
</dbReference>
<dbReference type="GO" id="GO:0016301">
    <property type="term" value="F:kinase activity"/>
    <property type="evidence" value="ECO:0007669"/>
    <property type="project" value="UniProtKB-KW"/>
</dbReference>
<dbReference type="Pfam" id="PF12819">
    <property type="entry name" value="Malectin_like"/>
    <property type="match status" value="1"/>
</dbReference>
<organism evidence="4 5">
    <name type="scientific">Cinnamomum micranthum f. kanehirae</name>
    <dbReference type="NCBI Taxonomy" id="337451"/>
    <lineage>
        <taxon>Eukaryota</taxon>
        <taxon>Viridiplantae</taxon>
        <taxon>Streptophyta</taxon>
        <taxon>Embryophyta</taxon>
        <taxon>Tracheophyta</taxon>
        <taxon>Spermatophyta</taxon>
        <taxon>Magnoliopsida</taxon>
        <taxon>Magnoliidae</taxon>
        <taxon>Laurales</taxon>
        <taxon>Lauraceae</taxon>
        <taxon>Cinnamomum</taxon>
    </lineage>
</organism>
<dbReference type="AlphaFoldDB" id="A0A443NI06"/>
<feature type="region of interest" description="Disordered" evidence="2">
    <location>
        <begin position="1"/>
        <end position="25"/>
    </location>
</feature>
<dbReference type="GO" id="GO:0016020">
    <property type="term" value="C:membrane"/>
    <property type="evidence" value="ECO:0007669"/>
    <property type="project" value="UniProtKB-SubCell"/>
</dbReference>
<sequence>MKRKTQQCVAGEMRDLSRQPPAEQREDQSFISVNCGIAEDSTYTDTTDITYSSDAKYIDTGVNRNLPESSIPDRLQRLCSNLRSFPNGSRNCYNLSCYQQGHQVSLRAYFLYGDYDNLK</sequence>
<gene>
    <name evidence="4" type="ORF">CKAN_00666000</name>
</gene>
<evidence type="ECO:0000259" key="3">
    <source>
        <dbReference type="Pfam" id="PF12819"/>
    </source>
</evidence>
<reference evidence="4 5" key="1">
    <citation type="journal article" date="2019" name="Nat. Plants">
        <title>Stout camphor tree genome fills gaps in understanding of flowering plant genome evolution.</title>
        <authorList>
            <person name="Chaw S.M."/>
            <person name="Liu Y.C."/>
            <person name="Wu Y.W."/>
            <person name="Wang H.Y."/>
            <person name="Lin C.I."/>
            <person name="Wu C.S."/>
            <person name="Ke H.M."/>
            <person name="Chang L.Y."/>
            <person name="Hsu C.Y."/>
            <person name="Yang H.T."/>
            <person name="Sudianto E."/>
            <person name="Hsu M.H."/>
            <person name="Wu K.P."/>
            <person name="Wang L.N."/>
            <person name="Leebens-Mack J.H."/>
            <person name="Tsai I.J."/>
        </authorList>
    </citation>
    <scope>NUCLEOTIDE SEQUENCE [LARGE SCALE GENOMIC DNA]</scope>
    <source>
        <strain evidence="5">cv. Chaw 1501</strain>
        <tissue evidence="4">Young leaves</tissue>
    </source>
</reference>
<protein>
    <submittedName>
        <fullName evidence="4">Putative LRR receptor-like serine/threonine-protein kinase</fullName>
    </submittedName>
</protein>
<proteinExistence type="predicted"/>
<name>A0A443NI06_9MAGN</name>
<keyword evidence="4" id="KW-0418">Kinase</keyword>
<dbReference type="InterPro" id="IPR024788">
    <property type="entry name" value="Malectin-like_Carb-bd_dom"/>
</dbReference>
<keyword evidence="4" id="KW-0808">Transferase</keyword>
<comment type="caution">
    <text evidence="4">The sequence shown here is derived from an EMBL/GenBank/DDBJ whole genome shotgun (WGS) entry which is preliminary data.</text>
</comment>
<evidence type="ECO:0000256" key="2">
    <source>
        <dbReference type="SAM" id="MobiDB-lite"/>
    </source>
</evidence>
<keyword evidence="4" id="KW-0675">Receptor</keyword>
<dbReference type="PANTHER" id="PTHR45631">
    <property type="entry name" value="OS07G0107800 PROTEIN-RELATED"/>
    <property type="match status" value="1"/>
</dbReference>
<feature type="domain" description="Malectin-like" evidence="3">
    <location>
        <begin position="33"/>
        <end position="118"/>
    </location>
</feature>
<evidence type="ECO:0000256" key="1">
    <source>
        <dbReference type="ARBA" id="ARBA00004167"/>
    </source>
</evidence>
<comment type="subcellular location">
    <subcellularLocation>
        <location evidence="1">Membrane</location>
        <topology evidence="1">Single-pass membrane protein</topology>
    </subcellularLocation>
</comment>
<dbReference type="PANTHER" id="PTHR45631:SF202">
    <property type="entry name" value="SENESCENCE-INDUCED RECEPTOR-LIKE SERINE_THREONINE-PROTEIN KINASE"/>
    <property type="match status" value="1"/>
</dbReference>
<dbReference type="STRING" id="337451.A0A443NI06"/>
<dbReference type="OrthoDB" id="1430809at2759"/>
<keyword evidence="5" id="KW-1185">Reference proteome</keyword>
<evidence type="ECO:0000313" key="5">
    <source>
        <dbReference type="Proteomes" id="UP000283530"/>
    </source>
</evidence>
<feature type="compositionally biased region" description="Basic and acidic residues" evidence="2">
    <location>
        <begin position="12"/>
        <end position="25"/>
    </location>
</feature>
<evidence type="ECO:0000313" key="4">
    <source>
        <dbReference type="EMBL" id="RWR78148.1"/>
    </source>
</evidence>
<accession>A0A443NI06</accession>